<sequence>MKETIMNQEKLATLQAQVRTGGKGTACRKKKVVHRTATADDKKLQFSLKKLGVNTISGIEE</sequence>
<organism evidence="2 3">
    <name type="scientific">Marmota monax</name>
    <name type="common">Woodchuck</name>
    <dbReference type="NCBI Taxonomy" id="9995"/>
    <lineage>
        <taxon>Eukaryota</taxon>
        <taxon>Metazoa</taxon>
        <taxon>Chordata</taxon>
        <taxon>Craniata</taxon>
        <taxon>Vertebrata</taxon>
        <taxon>Euteleostomi</taxon>
        <taxon>Mammalia</taxon>
        <taxon>Eutheria</taxon>
        <taxon>Euarchontoglires</taxon>
        <taxon>Glires</taxon>
        <taxon>Rodentia</taxon>
        <taxon>Sciuromorpha</taxon>
        <taxon>Sciuridae</taxon>
        <taxon>Xerinae</taxon>
        <taxon>Marmotini</taxon>
        <taxon>Marmota</taxon>
    </lineage>
</organism>
<evidence type="ECO:0000313" key="2">
    <source>
        <dbReference type="EMBL" id="VTJ92213.1"/>
    </source>
</evidence>
<proteinExistence type="predicted"/>
<dbReference type="EMBL" id="CABDUW010015018">
    <property type="protein sequence ID" value="VTJ92213.1"/>
    <property type="molecule type" value="Genomic_DNA"/>
</dbReference>
<dbReference type="Pfam" id="PF01849">
    <property type="entry name" value="NAC"/>
    <property type="match status" value="1"/>
</dbReference>
<keyword evidence="3" id="KW-1185">Reference proteome</keyword>
<dbReference type="Proteomes" id="UP000335636">
    <property type="component" value="Unassembled WGS sequence"/>
</dbReference>
<feature type="non-terminal residue" evidence="2">
    <location>
        <position position="61"/>
    </location>
</feature>
<reference evidence="2" key="1">
    <citation type="submission" date="2019-04" db="EMBL/GenBank/DDBJ databases">
        <authorList>
            <person name="Alioto T."/>
            <person name="Alioto T."/>
        </authorList>
    </citation>
    <scope>NUCLEOTIDE SEQUENCE [LARGE SCALE GENOMIC DNA]</scope>
</reference>
<dbReference type="AlphaFoldDB" id="A0A5E4DDK2"/>
<evidence type="ECO:0000259" key="1">
    <source>
        <dbReference type="Pfam" id="PF01849"/>
    </source>
</evidence>
<name>A0A5E4DDK2_MARMO</name>
<feature type="domain" description="NAC-A/B" evidence="1">
    <location>
        <begin position="41"/>
        <end position="61"/>
    </location>
</feature>
<dbReference type="PANTHER" id="PTHR10351">
    <property type="entry name" value="TRANSCRIPTION FACTOR BTF3 FAMILY MEMBER"/>
    <property type="match status" value="1"/>
</dbReference>
<comment type="caution">
    <text evidence="2">The sequence shown here is derived from an EMBL/GenBank/DDBJ whole genome shotgun (WGS) entry which is preliminary data.</text>
</comment>
<gene>
    <name evidence="2" type="ORF">MONAX_5E020715</name>
</gene>
<dbReference type="InterPro" id="IPR002715">
    <property type="entry name" value="Nas_poly-pep-assoc_cplx_dom"/>
</dbReference>
<evidence type="ECO:0000313" key="3">
    <source>
        <dbReference type="Proteomes" id="UP000335636"/>
    </source>
</evidence>
<dbReference type="InterPro" id="IPR039370">
    <property type="entry name" value="BTF3"/>
</dbReference>
<accession>A0A5E4DDK2</accession>
<protein>
    <recommendedName>
        <fullName evidence="1">NAC-A/B domain-containing protein</fullName>
    </recommendedName>
</protein>